<gene>
    <name evidence="7" type="ORF">GNY06_08935</name>
</gene>
<comment type="subcellular location">
    <subcellularLocation>
        <location evidence="1">Peroxisome</location>
    </subcellularLocation>
</comment>
<evidence type="ECO:0000256" key="5">
    <source>
        <dbReference type="ARBA" id="ARBA00023239"/>
    </source>
</evidence>
<comment type="similarity">
    <text evidence="2 6">Belongs to the enoyl-CoA hydratase/isomerase family.</text>
</comment>
<dbReference type="InterPro" id="IPR029045">
    <property type="entry name" value="ClpP/crotonase-like_dom_sf"/>
</dbReference>
<accession>A0A845PXB8</accession>
<comment type="caution">
    <text evidence="7">The sequence shown here is derived from an EMBL/GenBank/DDBJ whole genome shotgun (WGS) entry which is preliminary data.</text>
</comment>
<keyword evidence="3" id="KW-0576">Peroxisome</keyword>
<proteinExistence type="inferred from homology"/>
<dbReference type="InterPro" id="IPR001753">
    <property type="entry name" value="Enoyl-CoA_hydra/iso"/>
</dbReference>
<organism evidence="7 8">
    <name type="scientific">Elizabethkingia argenteiflava</name>
    <dbReference type="NCBI Taxonomy" id="2681556"/>
    <lineage>
        <taxon>Bacteria</taxon>
        <taxon>Pseudomonadati</taxon>
        <taxon>Bacteroidota</taxon>
        <taxon>Flavobacteriia</taxon>
        <taxon>Flavobacteriales</taxon>
        <taxon>Weeksellaceae</taxon>
        <taxon>Elizabethkingia</taxon>
    </lineage>
</organism>
<dbReference type="CDD" id="cd06558">
    <property type="entry name" value="crotonase-like"/>
    <property type="match status" value="1"/>
</dbReference>
<sequence>MNYTQIDIETRLEGKLKIAYLNQLETYNSLNISILTEIRNFMEDCDKDEQVRCIAISGRGKAFCSGQNLNEAIALDSNIKDERVIQRTVVDYYNPLVKSIVKNSKPVVALVNGPAVGAGAMLALICDFSLATQSAYFSQAFINIGLVPDTAGTYYLPKLLGRQLASYLAFTGKRLSASEAKNLGLIADVFKDEDFEDQSFALLTEIAHLPTKAISLTKKAFNRSYGNSLNEQLDIEGIYQQQAAETEDFREGVKAFLEKRKPNYTGK</sequence>
<dbReference type="InterPro" id="IPR014748">
    <property type="entry name" value="Enoyl-CoA_hydra_C"/>
</dbReference>
<keyword evidence="8" id="KW-1185">Reference proteome</keyword>
<dbReference type="RefSeq" id="WP_166519774.1">
    <property type="nucleotide sequence ID" value="NZ_JAAABJ010000543.1"/>
</dbReference>
<evidence type="ECO:0000256" key="4">
    <source>
        <dbReference type="ARBA" id="ARBA00023235"/>
    </source>
</evidence>
<dbReference type="Proteomes" id="UP000553459">
    <property type="component" value="Unassembled WGS sequence"/>
</dbReference>
<keyword evidence="4" id="KW-0413">Isomerase</keyword>
<dbReference type="Gene3D" id="1.10.12.10">
    <property type="entry name" value="Lyase 2-enoyl-coa Hydratase, Chain A, domain 2"/>
    <property type="match status" value="1"/>
</dbReference>
<dbReference type="PANTHER" id="PTHR43684">
    <property type="match status" value="1"/>
</dbReference>
<dbReference type="Pfam" id="PF00378">
    <property type="entry name" value="ECH_1"/>
    <property type="match status" value="1"/>
</dbReference>
<name>A0A845PXB8_9FLAO</name>
<evidence type="ECO:0000313" key="8">
    <source>
        <dbReference type="Proteomes" id="UP000553459"/>
    </source>
</evidence>
<evidence type="ECO:0000256" key="1">
    <source>
        <dbReference type="ARBA" id="ARBA00004275"/>
    </source>
</evidence>
<dbReference type="AlphaFoldDB" id="A0A845PXB8"/>
<dbReference type="Gene3D" id="3.90.226.10">
    <property type="entry name" value="2-enoyl-CoA Hydratase, Chain A, domain 1"/>
    <property type="match status" value="1"/>
</dbReference>
<protein>
    <submittedName>
        <fullName evidence="7">Enoyl-CoA hydratase</fullName>
    </submittedName>
</protein>
<dbReference type="GO" id="GO:0004165">
    <property type="term" value="F:delta(3)-delta(2)-enoyl-CoA isomerase activity"/>
    <property type="evidence" value="ECO:0007669"/>
    <property type="project" value="UniProtKB-ARBA"/>
</dbReference>
<evidence type="ECO:0000256" key="6">
    <source>
        <dbReference type="RuleBase" id="RU003707"/>
    </source>
</evidence>
<keyword evidence="5" id="KW-0456">Lyase</keyword>
<evidence type="ECO:0000256" key="2">
    <source>
        <dbReference type="ARBA" id="ARBA00005254"/>
    </source>
</evidence>
<dbReference type="PROSITE" id="PS00166">
    <property type="entry name" value="ENOYL_COA_HYDRATASE"/>
    <property type="match status" value="1"/>
</dbReference>
<dbReference type="InterPro" id="IPR018376">
    <property type="entry name" value="Enoyl-CoA_hyd/isom_CS"/>
</dbReference>
<dbReference type="SUPFAM" id="SSF52096">
    <property type="entry name" value="ClpP/crotonase"/>
    <property type="match status" value="1"/>
</dbReference>
<dbReference type="PANTHER" id="PTHR43684:SF1">
    <property type="entry name" value="ENOYL-COA DELTA ISOMERASE 2"/>
    <property type="match status" value="1"/>
</dbReference>
<dbReference type="EMBL" id="JAAABJ010000543">
    <property type="protein sequence ID" value="NAW51496.1"/>
    <property type="molecule type" value="Genomic_DNA"/>
</dbReference>
<evidence type="ECO:0000256" key="3">
    <source>
        <dbReference type="ARBA" id="ARBA00023140"/>
    </source>
</evidence>
<dbReference type="GO" id="GO:0016836">
    <property type="term" value="F:hydro-lyase activity"/>
    <property type="evidence" value="ECO:0007669"/>
    <property type="project" value="UniProtKB-ARBA"/>
</dbReference>
<dbReference type="InterPro" id="IPR051053">
    <property type="entry name" value="ECH/Chromodomain_protein"/>
</dbReference>
<evidence type="ECO:0000313" key="7">
    <source>
        <dbReference type="EMBL" id="NAW51496.1"/>
    </source>
</evidence>
<dbReference type="FunFam" id="1.10.12.10:FF:000001">
    <property type="entry name" value="Probable enoyl-CoA hydratase, mitochondrial"/>
    <property type="match status" value="1"/>
</dbReference>
<reference evidence="7 8" key="1">
    <citation type="submission" date="2019-11" db="EMBL/GenBank/DDBJ databases">
        <title>Characterization of Elizabethkingia argenteiflava sp. nov., isolated from inner surface of Soybean Pods.</title>
        <authorList>
            <person name="Mo S."/>
        </authorList>
    </citation>
    <scope>NUCLEOTIDE SEQUENCE [LARGE SCALE GENOMIC DNA]</scope>
    <source>
        <strain evidence="7 8">YB22</strain>
    </source>
</reference>